<protein>
    <recommendedName>
        <fullName evidence="6 7">Large ribosomal subunit protein uL22</fullName>
    </recommendedName>
</protein>
<comment type="similarity">
    <text evidence="1 7 8">Belongs to the universal ribosomal protein uL22 family.</text>
</comment>
<comment type="function">
    <text evidence="7 10">This protein binds specifically to 23S rRNA; its binding is stimulated by other ribosomal proteins, e.g., L4, L17, and L20. It is important during the early stages of 50S assembly. It makes multiple contacts with different domains of the 23S rRNA in the assembled 50S subunit and ribosome.</text>
</comment>
<dbReference type="AlphaFoldDB" id="A0A1G2KWI9"/>
<dbReference type="Proteomes" id="UP000178510">
    <property type="component" value="Unassembled WGS sequence"/>
</dbReference>
<dbReference type="CDD" id="cd00336">
    <property type="entry name" value="Ribosomal_L22"/>
    <property type="match status" value="1"/>
</dbReference>
<proteinExistence type="inferred from homology"/>
<keyword evidence="5 7" id="KW-0687">Ribonucleoprotein</keyword>
<dbReference type="InterPro" id="IPR036394">
    <property type="entry name" value="Ribosomal_uL22_sf"/>
</dbReference>
<evidence type="ECO:0000256" key="6">
    <source>
        <dbReference type="ARBA" id="ARBA00035207"/>
    </source>
</evidence>
<dbReference type="EMBL" id="MHQM01000034">
    <property type="protein sequence ID" value="OHA02982.1"/>
    <property type="molecule type" value="Genomic_DNA"/>
</dbReference>
<comment type="subunit">
    <text evidence="7 9">Part of the 50S ribosomal subunit.</text>
</comment>
<evidence type="ECO:0000256" key="8">
    <source>
        <dbReference type="RuleBase" id="RU004005"/>
    </source>
</evidence>
<evidence type="ECO:0000313" key="12">
    <source>
        <dbReference type="EMBL" id="OHA02982.1"/>
    </source>
</evidence>
<dbReference type="InterPro" id="IPR001063">
    <property type="entry name" value="Ribosomal_uL22"/>
</dbReference>
<evidence type="ECO:0000256" key="5">
    <source>
        <dbReference type="ARBA" id="ARBA00023274"/>
    </source>
</evidence>
<dbReference type="InterPro" id="IPR018260">
    <property type="entry name" value="Ribosomal_uL22_CS"/>
</dbReference>
<keyword evidence="4 7" id="KW-0689">Ribosomal protein</keyword>
<keyword evidence="2 7" id="KW-0699">rRNA-binding</keyword>
<dbReference type="GO" id="GO:0019843">
    <property type="term" value="F:rRNA binding"/>
    <property type="evidence" value="ECO:0007669"/>
    <property type="project" value="UniProtKB-UniRule"/>
</dbReference>
<evidence type="ECO:0000256" key="10">
    <source>
        <dbReference type="RuleBase" id="RU004008"/>
    </source>
</evidence>
<dbReference type="PANTHER" id="PTHR13501:SF8">
    <property type="entry name" value="LARGE RIBOSOMAL SUBUNIT PROTEIN UL22M"/>
    <property type="match status" value="1"/>
</dbReference>
<dbReference type="GO" id="GO:0022625">
    <property type="term" value="C:cytosolic large ribosomal subunit"/>
    <property type="evidence" value="ECO:0007669"/>
    <property type="project" value="TreeGrafter"/>
</dbReference>
<evidence type="ECO:0000256" key="1">
    <source>
        <dbReference type="ARBA" id="ARBA00009451"/>
    </source>
</evidence>
<dbReference type="InterPro" id="IPR047867">
    <property type="entry name" value="Ribosomal_uL22_bac/org-type"/>
</dbReference>
<feature type="region of interest" description="Disordered" evidence="11">
    <location>
        <begin position="126"/>
        <end position="173"/>
    </location>
</feature>
<dbReference type="GO" id="GO:0006412">
    <property type="term" value="P:translation"/>
    <property type="evidence" value="ECO:0007669"/>
    <property type="project" value="UniProtKB-UniRule"/>
</dbReference>
<dbReference type="PANTHER" id="PTHR13501">
    <property type="entry name" value="CHLOROPLAST 50S RIBOSOMAL PROTEIN L22-RELATED"/>
    <property type="match status" value="1"/>
</dbReference>
<sequence length="173" mass="19592">MEIKAQLRHLHIAPRKVRAVAGLIRGMGATDAERELAHLIKRSSDPLRKLLRSALANATHNFHLDEAGIRVKEIRIDPGPVSRRFRPRAFGRAAPIRRRTSHVILILEAKGIAPRPRTRMGVRPIVREATHEDMRRDADDTHGDKSGDREAETSPRKAKPVSLARRVFQRKVI</sequence>
<dbReference type="InterPro" id="IPR005727">
    <property type="entry name" value="Ribosomal_uL22_bac/chlpt-type"/>
</dbReference>
<comment type="function">
    <text evidence="7">The globular domain of the protein is located near the polypeptide exit tunnel on the outside of the subunit, while an extended beta-hairpin is found that lines the wall of the exit tunnel in the center of the 70S ribosome.</text>
</comment>
<reference evidence="12 13" key="1">
    <citation type="journal article" date="2016" name="Nat. Commun.">
        <title>Thousands of microbial genomes shed light on interconnected biogeochemical processes in an aquifer system.</title>
        <authorList>
            <person name="Anantharaman K."/>
            <person name="Brown C.T."/>
            <person name="Hug L.A."/>
            <person name="Sharon I."/>
            <person name="Castelle C.J."/>
            <person name="Probst A.J."/>
            <person name="Thomas B.C."/>
            <person name="Singh A."/>
            <person name="Wilkins M.J."/>
            <person name="Karaoz U."/>
            <person name="Brodie E.L."/>
            <person name="Williams K.H."/>
            <person name="Hubbard S.S."/>
            <person name="Banfield J.F."/>
        </authorList>
    </citation>
    <scope>NUCLEOTIDE SEQUENCE [LARGE SCALE GENOMIC DNA]</scope>
</reference>
<accession>A0A1G2KWI9</accession>
<comment type="caution">
    <text evidence="12">The sequence shown here is derived from an EMBL/GenBank/DDBJ whole genome shotgun (WGS) entry which is preliminary data.</text>
</comment>
<evidence type="ECO:0000256" key="9">
    <source>
        <dbReference type="RuleBase" id="RU004006"/>
    </source>
</evidence>
<evidence type="ECO:0000256" key="4">
    <source>
        <dbReference type="ARBA" id="ARBA00022980"/>
    </source>
</evidence>
<gene>
    <name evidence="7" type="primary">rplV</name>
    <name evidence="12" type="ORF">A3J58_02055</name>
</gene>
<dbReference type="STRING" id="1802274.A3J58_02055"/>
<evidence type="ECO:0000256" key="11">
    <source>
        <dbReference type="SAM" id="MobiDB-lite"/>
    </source>
</evidence>
<name>A0A1G2KWI9_9BACT</name>
<dbReference type="PROSITE" id="PS00464">
    <property type="entry name" value="RIBOSOMAL_L22"/>
    <property type="match status" value="1"/>
</dbReference>
<dbReference type="Gene3D" id="3.90.470.10">
    <property type="entry name" value="Ribosomal protein L22/L17"/>
    <property type="match status" value="1"/>
</dbReference>
<evidence type="ECO:0000256" key="2">
    <source>
        <dbReference type="ARBA" id="ARBA00022730"/>
    </source>
</evidence>
<evidence type="ECO:0000256" key="3">
    <source>
        <dbReference type="ARBA" id="ARBA00022884"/>
    </source>
</evidence>
<dbReference type="NCBIfam" id="TIGR01044">
    <property type="entry name" value="rplV_bact"/>
    <property type="match status" value="1"/>
</dbReference>
<dbReference type="Pfam" id="PF00237">
    <property type="entry name" value="Ribosomal_L22"/>
    <property type="match status" value="1"/>
</dbReference>
<dbReference type="GO" id="GO:0003735">
    <property type="term" value="F:structural constituent of ribosome"/>
    <property type="evidence" value="ECO:0007669"/>
    <property type="project" value="InterPro"/>
</dbReference>
<evidence type="ECO:0000256" key="7">
    <source>
        <dbReference type="HAMAP-Rule" id="MF_01331"/>
    </source>
</evidence>
<keyword evidence="3 7" id="KW-0694">RNA-binding</keyword>
<organism evidence="12 13">
    <name type="scientific">Candidatus Sungbacteria bacterium RIFCSPHIGHO2_02_FULL_52_23</name>
    <dbReference type="NCBI Taxonomy" id="1802274"/>
    <lineage>
        <taxon>Bacteria</taxon>
        <taxon>Candidatus Sungiibacteriota</taxon>
    </lineage>
</organism>
<evidence type="ECO:0000313" key="13">
    <source>
        <dbReference type="Proteomes" id="UP000178510"/>
    </source>
</evidence>
<dbReference type="SUPFAM" id="SSF54843">
    <property type="entry name" value="Ribosomal protein L22"/>
    <property type="match status" value="1"/>
</dbReference>
<feature type="compositionally biased region" description="Basic and acidic residues" evidence="11">
    <location>
        <begin position="126"/>
        <end position="155"/>
    </location>
</feature>
<dbReference type="HAMAP" id="MF_01331_B">
    <property type="entry name" value="Ribosomal_uL22_B"/>
    <property type="match status" value="1"/>
</dbReference>